<feature type="region of interest" description="Disordered" evidence="1">
    <location>
        <begin position="247"/>
        <end position="285"/>
    </location>
</feature>
<dbReference type="Pfam" id="PF08284">
    <property type="entry name" value="RVP_2"/>
    <property type="match status" value="1"/>
</dbReference>
<evidence type="ECO:0000256" key="1">
    <source>
        <dbReference type="SAM" id="MobiDB-lite"/>
    </source>
</evidence>
<dbReference type="SUPFAM" id="SSF56672">
    <property type="entry name" value="DNA/RNA polymerases"/>
    <property type="match status" value="1"/>
</dbReference>
<comment type="caution">
    <text evidence="5">The sequence shown here is derived from an EMBL/GenBank/DDBJ whole genome shotgun (WGS) entry which is preliminary data.</text>
</comment>
<dbReference type="InterPro" id="IPR005162">
    <property type="entry name" value="Retrotrans_gag_dom"/>
</dbReference>
<dbReference type="InterPro" id="IPR053134">
    <property type="entry name" value="RNA-dir_DNA_polymerase"/>
</dbReference>
<dbReference type="Gene3D" id="3.10.10.10">
    <property type="entry name" value="HIV Type 1 Reverse Transcriptase, subunit A, domain 1"/>
    <property type="match status" value="1"/>
</dbReference>
<keyword evidence="6" id="KW-1185">Reference proteome</keyword>
<dbReference type="InterPro" id="IPR001969">
    <property type="entry name" value="Aspartic_peptidase_AS"/>
</dbReference>
<dbReference type="Gene3D" id="2.40.70.10">
    <property type="entry name" value="Acid Proteases"/>
    <property type="match status" value="1"/>
</dbReference>
<dbReference type="EMBL" id="BQNB010010682">
    <property type="protein sequence ID" value="GJS80579.1"/>
    <property type="molecule type" value="Genomic_DNA"/>
</dbReference>
<organism evidence="5 6">
    <name type="scientific">Tanacetum coccineum</name>
    <dbReference type="NCBI Taxonomy" id="301880"/>
    <lineage>
        <taxon>Eukaryota</taxon>
        <taxon>Viridiplantae</taxon>
        <taxon>Streptophyta</taxon>
        <taxon>Embryophyta</taxon>
        <taxon>Tracheophyta</taxon>
        <taxon>Spermatophyta</taxon>
        <taxon>Magnoliopsida</taxon>
        <taxon>eudicotyledons</taxon>
        <taxon>Gunneridae</taxon>
        <taxon>Pentapetalae</taxon>
        <taxon>asterids</taxon>
        <taxon>campanulids</taxon>
        <taxon>Asterales</taxon>
        <taxon>Asteraceae</taxon>
        <taxon>Asteroideae</taxon>
        <taxon>Anthemideae</taxon>
        <taxon>Anthemidinae</taxon>
        <taxon>Tanacetum</taxon>
    </lineage>
</organism>
<name>A0ABQ4YRU9_9ASTR</name>
<dbReference type="Pfam" id="PF00098">
    <property type="entry name" value="zf-CCHC"/>
    <property type="match status" value="1"/>
</dbReference>
<dbReference type="PROSITE" id="PS00141">
    <property type="entry name" value="ASP_PROTEASE"/>
    <property type="match status" value="1"/>
</dbReference>
<protein>
    <submittedName>
        <fullName evidence="5">Reverse transcriptase domain-containing protein</fullName>
    </submittedName>
</protein>
<dbReference type="InterPro" id="IPR043502">
    <property type="entry name" value="DNA/RNA_pol_sf"/>
</dbReference>
<dbReference type="InterPro" id="IPR000477">
    <property type="entry name" value="RT_dom"/>
</dbReference>
<reference evidence="5" key="1">
    <citation type="journal article" date="2022" name="Int. J. Mol. Sci.">
        <title>Draft Genome of Tanacetum Coccineum: Genomic Comparison of Closely Related Tanacetum-Family Plants.</title>
        <authorList>
            <person name="Yamashiro T."/>
            <person name="Shiraishi A."/>
            <person name="Nakayama K."/>
            <person name="Satake H."/>
        </authorList>
    </citation>
    <scope>NUCLEOTIDE SEQUENCE</scope>
</reference>
<dbReference type="CDD" id="cd01647">
    <property type="entry name" value="RT_LTR"/>
    <property type="match status" value="1"/>
</dbReference>
<dbReference type="InterPro" id="IPR001878">
    <property type="entry name" value="Znf_CCHC"/>
</dbReference>
<dbReference type="Gene3D" id="3.30.70.270">
    <property type="match status" value="1"/>
</dbReference>
<dbReference type="SUPFAM" id="SSF50630">
    <property type="entry name" value="Acid proteases"/>
    <property type="match status" value="1"/>
</dbReference>
<dbReference type="PANTHER" id="PTHR24559">
    <property type="entry name" value="TRANSPOSON TY3-I GAG-POL POLYPROTEIN"/>
    <property type="match status" value="1"/>
</dbReference>
<feature type="domain" description="Retrotransposon gag" evidence="4">
    <location>
        <begin position="114"/>
        <end position="211"/>
    </location>
</feature>
<evidence type="ECO:0000259" key="4">
    <source>
        <dbReference type="Pfam" id="PF03732"/>
    </source>
</evidence>
<evidence type="ECO:0000259" key="2">
    <source>
        <dbReference type="Pfam" id="PF00078"/>
    </source>
</evidence>
<dbReference type="Proteomes" id="UP001151760">
    <property type="component" value="Unassembled WGS sequence"/>
</dbReference>
<dbReference type="Pfam" id="PF00078">
    <property type="entry name" value="RVT_1"/>
    <property type="match status" value="1"/>
</dbReference>
<dbReference type="InterPro" id="IPR021109">
    <property type="entry name" value="Peptidase_aspartic_dom_sf"/>
</dbReference>
<keyword evidence="5" id="KW-0808">Transferase</keyword>
<keyword evidence="5" id="KW-0695">RNA-directed DNA polymerase</keyword>
<dbReference type="GO" id="GO:0003964">
    <property type="term" value="F:RNA-directed DNA polymerase activity"/>
    <property type="evidence" value="ECO:0007669"/>
    <property type="project" value="UniProtKB-KW"/>
</dbReference>
<feature type="domain" description="CCHC-type" evidence="3">
    <location>
        <begin position="310"/>
        <end position="323"/>
    </location>
</feature>
<sequence>MKDQRNKFAPYPLPPQEGNINCWLTDDANDSDLESTTSNQPMSLTMEDIVTNNLNNGNGNGNGRGNNGCTYKGFVACGPRDFDGTGGAVALTRWIEKMESVIDNSGCLANQRVKYAASSFIGKALTWWNTQVQARGRDAANAMAWNDFKALLTTEFCPSNEIEKLEGEFWNHSMVGADHAGYTNRFHELAKLVPHLVTPEAKRVTRYINGLPSQIRGMLRATQPATIQAAILTAGILTDEAVRSGTLAKAGEKRKERDEASKSESVRKDEKKAKGGRGFVATVPPRRENGNFPKCARCKGFHAEKGPCIVCYNCQRPGHMARDYRTPVRHAEPIRAVRPRDSLEGNRNTRGNENRARGRAFNVNVVDALQDPNVVTGTYSLNNLYATVLFDSGVDFSFISTKFAPLLNEKPSIANPGYVIEVANGKKMEVDRIFYGCRLELGDSIFPIDLIPLGQGSFDVIIRMDWLSNQKAVIVCHEKIVRIPVEEATPVAKAPCRLEPSVMPRTGGATSSSCKTMGFIRQVFPFGERQFCLSEEGARYFSKIDLQFGYHQLKVPDDDISKTAFKTRYGHFEFTVMPFGLTNAPAVFMDLMNQICKPYLDKFVIVFIDNILIYSKTTEDHENHLRLMLDWLRKEKLYSKFSECEF</sequence>
<feature type="domain" description="Reverse transcriptase" evidence="2">
    <location>
        <begin position="529"/>
        <end position="638"/>
    </location>
</feature>
<keyword evidence="5" id="KW-0548">Nucleotidyltransferase</keyword>
<dbReference type="InterPro" id="IPR043128">
    <property type="entry name" value="Rev_trsase/Diguanyl_cyclase"/>
</dbReference>
<reference evidence="5" key="2">
    <citation type="submission" date="2022-01" db="EMBL/GenBank/DDBJ databases">
        <authorList>
            <person name="Yamashiro T."/>
            <person name="Shiraishi A."/>
            <person name="Satake H."/>
            <person name="Nakayama K."/>
        </authorList>
    </citation>
    <scope>NUCLEOTIDE SEQUENCE</scope>
</reference>
<evidence type="ECO:0000259" key="3">
    <source>
        <dbReference type="Pfam" id="PF00098"/>
    </source>
</evidence>
<proteinExistence type="predicted"/>
<evidence type="ECO:0000313" key="5">
    <source>
        <dbReference type="EMBL" id="GJS80579.1"/>
    </source>
</evidence>
<dbReference type="CDD" id="cd00303">
    <property type="entry name" value="retropepsin_like"/>
    <property type="match status" value="1"/>
</dbReference>
<evidence type="ECO:0000313" key="6">
    <source>
        <dbReference type="Proteomes" id="UP001151760"/>
    </source>
</evidence>
<dbReference type="PANTHER" id="PTHR24559:SF427">
    <property type="entry name" value="RNA-DIRECTED DNA POLYMERASE"/>
    <property type="match status" value="1"/>
</dbReference>
<feature type="compositionally biased region" description="Basic and acidic residues" evidence="1">
    <location>
        <begin position="250"/>
        <end position="273"/>
    </location>
</feature>
<accession>A0ABQ4YRU9</accession>
<gene>
    <name evidence="5" type="ORF">Tco_0730460</name>
</gene>
<dbReference type="Pfam" id="PF03732">
    <property type="entry name" value="Retrotrans_gag"/>
    <property type="match status" value="1"/>
</dbReference>